<protein>
    <submittedName>
        <fullName evidence="3">Plasmid stabilisation system family protein</fullName>
    </submittedName>
</protein>
<dbReference type="InterPro" id="IPR051803">
    <property type="entry name" value="TA_system_RelE-like_toxin"/>
</dbReference>
<organism evidence="3 4">
    <name type="scientific">Acidiphilium multivorum (strain DSM 11245 / JCM 8867 / NBRC 100883 / AIU 301)</name>
    <dbReference type="NCBI Taxonomy" id="926570"/>
    <lineage>
        <taxon>Bacteria</taxon>
        <taxon>Pseudomonadati</taxon>
        <taxon>Pseudomonadota</taxon>
        <taxon>Alphaproteobacteria</taxon>
        <taxon>Acetobacterales</taxon>
        <taxon>Acidocellaceae</taxon>
        <taxon>Acidiphilium</taxon>
    </lineage>
</organism>
<evidence type="ECO:0000256" key="1">
    <source>
        <dbReference type="ARBA" id="ARBA00006226"/>
    </source>
</evidence>
<dbReference type="Proteomes" id="UP000007100">
    <property type="component" value="Plasmid pACMV1"/>
</dbReference>
<dbReference type="EMBL" id="AP012036">
    <property type="protein sequence ID" value="BAJ83058.1"/>
    <property type="molecule type" value="Genomic_DNA"/>
</dbReference>
<evidence type="ECO:0000313" key="4">
    <source>
        <dbReference type="Proteomes" id="UP000007100"/>
    </source>
</evidence>
<dbReference type="PANTHER" id="PTHR33755">
    <property type="entry name" value="TOXIN PARE1-RELATED"/>
    <property type="match status" value="1"/>
</dbReference>
<dbReference type="Pfam" id="PF05016">
    <property type="entry name" value="ParE_toxin"/>
    <property type="match status" value="1"/>
</dbReference>
<evidence type="ECO:0000256" key="2">
    <source>
        <dbReference type="ARBA" id="ARBA00022649"/>
    </source>
</evidence>
<dbReference type="AlphaFoldDB" id="F0J7J1"/>
<dbReference type="RefSeq" id="WP_007424918.1">
    <property type="nucleotide sequence ID" value="NC_015178.1"/>
</dbReference>
<dbReference type="HOGENOM" id="CLU_147162_11_0_5"/>
<dbReference type="InterPro" id="IPR007712">
    <property type="entry name" value="RelE/ParE_toxin"/>
</dbReference>
<dbReference type="KEGG" id="amv:ACMV_P1_02620"/>
<geneLocation type="plasmid" evidence="3 4">
    <name>pACMV1</name>
</geneLocation>
<keyword evidence="4" id="KW-1185">Reference proteome</keyword>
<keyword evidence="2" id="KW-1277">Toxin-antitoxin system</keyword>
<name>F0J7J1_ACIMA</name>
<gene>
    <name evidence="3" type="ordered locus">ACMV_P1_02620</name>
</gene>
<accession>F0J7J1</accession>
<proteinExistence type="inferred from homology"/>
<sequence>MRVEWHPLALADRDSIVTYLEPLNPHAAANLLRSLVLAGDSLALFPNRGRLGLVAGTRELVAVWPYLIVYEIDMNADFVRILRIWHGARDRSDALP</sequence>
<reference evidence="3 4" key="1">
    <citation type="submission" date="2010-12" db="EMBL/GenBank/DDBJ databases">
        <title>Whole genome sequence of Acidiphilium multivorum AIU301.</title>
        <authorList>
            <person name="Narita-Yamada S."/>
            <person name="Nakamura S."/>
            <person name="Ito N."/>
            <person name="Takarada H."/>
            <person name="Katano Y."/>
            <person name="Nakazawa H."/>
            <person name="Hosoyama A."/>
            <person name="Yamada R."/>
            <person name="Fujita N."/>
        </authorList>
    </citation>
    <scope>NUCLEOTIDE SEQUENCE [LARGE SCALE GENOMIC DNA]</scope>
    <source>
        <strain evidence="4">DSM 11245 / JCM 8867 / AIU301</strain>
        <plasmid evidence="3 4">pACMV1</plasmid>
    </source>
</reference>
<dbReference type="Gene3D" id="3.30.2310.20">
    <property type="entry name" value="RelE-like"/>
    <property type="match status" value="1"/>
</dbReference>
<keyword evidence="3" id="KW-0614">Plasmid</keyword>
<dbReference type="InterPro" id="IPR035093">
    <property type="entry name" value="RelE/ParE_toxin_dom_sf"/>
</dbReference>
<evidence type="ECO:0000313" key="3">
    <source>
        <dbReference type="EMBL" id="BAJ83058.1"/>
    </source>
</evidence>
<comment type="similarity">
    <text evidence="1">Belongs to the RelE toxin family.</text>
</comment>
<dbReference type="OrthoDB" id="595470at2"/>